<proteinExistence type="predicted"/>
<organism evidence="1 2">
    <name type="scientific">Popillia japonica</name>
    <name type="common">Japanese beetle</name>
    <dbReference type="NCBI Taxonomy" id="7064"/>
    <lineage>
        <taxon>Eukaryota</taxon>
        <taxon>Metazoa</taxon>
        <taxon>Ecdysozoa</taxon>
        <taxon>Arthropoda</taxon>
        <taxon>Hexapoda</taxon>
        <taxon>Insecta</taxon>
        <taxon>Pterygota</taxon>
        <taxon>Neoptera</taxon>
        <taxon>Endopterygota</taxon>
        <taxon>Coleoptera</taxon>
        <taxon>Polyphaga</taxon>
        <taxon>Scarabaeiformia</taxon>
        <taxon>Scarabaeidae</taxon>
        <taxon>Rutelinae</taxon>
        <taxon>Popillia</taxon>
    </lineage>
</organism>
<protein>
    <submittedName>
        <fullName evidence="1">Uncharacterized protein</fullName>
    </submittedName>
</protein>
<evidence type="ECO:0000313" key="2">
    <source>
        <dbReference type="Proteomes" id="UP001458880"/>
    </source>
</evidence>
<accession>A0AAW1I9I4</accession>
<evidence type="ECO:0000313" key="1">
    <source>
        <dbReference type="EMBL" id="KAK9686001.1"/>
    </source>
</evidence>
<keyword evidence="2" id="KW-1185">Reference proteome</keyword>
<dbReference type="Proteomes" id="UP001458880">
    <property type="component" value="Unassembled WGS sequence"/>
</dbReference>
<gene>
    <name evidence="1" type="ORF">QE152_g37524</name>
</gene>
<dbReference type="EMBL" id="JASPKY010000734">
    <property type="protein sequence ID" value="KAK9686001.1"/>
    <property type="molecule type" value="Genomic_DNA"/>
</dbReference>
<sequence>MLGRCVRDSGCLGQACHGAEPSAVDKRDVLKGHTRCCGIPKILNRHLNKSQGEDCWREISAKMQCPVSELKWNRWVLIGERRVEKKSHITGSGAADVYRSKWFGYPYFDVMRTKNEVGATQDTMPIVSVLCEPKMNRFTNSDEYQMLVCFILCGRNDELAAEMYFDRYPVEEMMNWLQKCISIDTLTDDSQKKAFFADCVII</sequence>
<name>A0AAW1I9I4_POPJA</name>
<reference evidence="1 2" key="1">
    <citation type="journal article" date="2024" name="BMC Genomics">
        <title>De novo assembly and annotation of Popillia japonica's genome with initial clues to its potential as an invasive pest.</title>
        <authorList>
            <person name="Cucini C."/>
            <person name="Boschi S."/>
            <person name="Funari R."/>
            <person name="Cardaioli E."/>
            <person name="Iannotti N."/>
            <person name="Marturano G."/>
            <person name="Paoli F."/>
            <person name="Bruttini M."/>
            <person name="Carapelli A."/>
            <person name="Frati F."/>
            <person name="Nardi F."/>
        </authorList>
    </citation>
    <scope>NUCLEOTIDE SEQUENCE [LARGE SCALE GENOMIC DNA]</scope>
    <source>
        <strain evidence="1">DMR45628</strain>
    </source>
</reference>
<dbReference type="AlphaFoldDB" id="A0AAW1I9I4"/>
<comment type="caution">
    <text evidence="1">The sequence shown here is derived from an EMBL/GenBank/DDBJ whole genome shotgun (WGS) entry which is preliminary data.</text>
</comment>